<dbReference type="EC" id="3.1.4.4" evidence="6"/>
<dbReference type="SUPFAM" id="SSF50729">
    <property type="entry name" value="PH domain-like"/>
    <property type="match status" value="1"/>
</dbReference>
<dbReference type="InterPro" id="IPR016555">
    <property type="entry name" value="PLipase_D_euk"/>
</dbReference>
<dbReference type="Proteomes" id="UP001165082">
    <property type="component" value="Unassembled WGS sequence"/>
</dbReference>
<feature type="region of interest" description="Disordered" evidence="7">
    <location>
        <begin position="799"/>
        <end position="878"/>
    </location>
</feature>
<evidence type="ECO:0000256" key="6">
    <source>
        <dbReference type="PIRNR" id="PIRNR009376"/>
    </source>
</evidence>
<dbReference type="Gene3D" id="3.30.870.10">
    <property type="entry name" value="Endonuclease Chain A"/>
    <property type="match status" value="2"/>
</dbReference>
<dbReference type="PANTHER" id="PTHR18896:SF76">
    <property type="entry name" value="PHOSPHOLIPASE"/>
    <property type="match status" value="1"/>
</dbReference>
<evidence type="ECO:0000256" key="4">
    <source>
        <dbReference type="ARBA" id="ARBA00022963"/>
    </source>
</evidence>
<dbReference type="GO" id="GO:0035556">
    <property type="term" value="P:intracellular signal transduction"/>
    <property type="evidence" value="ECO:0007669"/>
    <property type="project" value="InterPro"/>
</dbReference>
<dbReference type="PANTHER" id="PTHR18896">
    <property type="entry name" value="PHOSPHOLIPASE D"/>
    <property type="match status" value="1"/>
</dbReference>
<dbReference type="InterPro" id="IPR001849">
    <property type="entry name" value="PH_domain"/>
</dbReference>
<feature type="region of interest" description="Disordered" evidence="7">
    <location>
        <begin position="554"/>
        <end position="669"/>
    </location>
</feature>
<evidence type="ECO:0000256" key="3">
    <source>
        <dbReference type="ARBA" id="ARBA00022801"/>
    </source>
</evidence>
<dbReference type="GO" id="GO:0006654">
    <property type="term" value="P:phosphatidic acid biosynthetic process"/>
    <property type="evidence" value="ECO:0007669"/>
    <property type="project" value="InterPro"/>
</dbReference>
<evidence type="ECO:0000313" key="10">
    <source>
        <dbReference type="Proteomes" id="UP001165082"/>
    </source>
</evidence>
<dbReference type="PIRSF" id="PIRSF009376">
    <property type="entry name" value="Phospholipase_D_euk"/>
    <property type="match status" value="1"/>
</dbReference>
<dbReference type="InterPro" id="IPR001736">
    <property type="entry name" value="PLipase_D/transphosphatidylase"/>
</dbReference>
<name>A0A9W7DUM0_9STRA</name>
<evidence type="ECO:0000313" key="9">
    <source>
        <dbReference type="EMBL" id="GMH55517.1"/>
    </source>
</evidence>
<feature type="compositionally biased region" description="Basic and acidic residues" evidence="7">
    <location>
        <begin position="864"/>
        <end position="877"/>
    </location>
</feature>
<accession>A0A9W7DUM0</accession>
<evidence type="ECO:0000256" key="7">
    <source>
        <dbReference type="SAM" id="MobiDB-lite"/>
    </source>
</evidence>
<feature type="domain" description="PLD phosphodiesterase" evidence="8">
    <location>
        <begin position="1049"/>
        <end position="1076"/>
    </location>
</feature>
<comment type="similarity">
    <text evidence="6">Belongs to the phospholipase D family.</text>
</comment>
<comment type="caution">
    <text evidence="9">The sequence shown here is derived from an EMBL/GenBank/DDBJ whole genome shotgun (WGS) entry which is preliminary data.</text>
</comment>
<evidence type="ECO:0000259" key="8">
    <source>
        <dbReference type="PROSITE" id="PS50035"/>
    </source>
</evidence>
<feature type="region of interest" description="Disordered" evidence="7">
    <location>
        <begin position="682"/>
        <end position="733"/>
    </location>
</feature>
<protein>
    <recommendedName>
        <fullName evidence="6">Phospholipase</fullName>
        <ecNumber evidence="6">3.1.4.4</ecNumber>
    </recommendedName>
</protein>
<organism evidence="9 10">
    <name type="scientific">Triparma retinervis</name>
    <dbReference type="NCBI Taxonomy" id="2557542"/>
    <lineage>
        <taxon>Eukaryota</taxon>
        <taxon>Sar</taxon>
        <taxon>Stramenopiles</taxon>
        <taxon>Ochrophyta</taxon>
        <taxon>Bolidophyceae</taxon>
        <taxon>Parmales</taxon>
        <taxon>Triparmaceae</taxon>
        <taxon>Triparma</taxon>
    </lineage>
</organism>
<reference evidence="9" key="1">
    <citation type="submission" date="2022-07" db="EMBL/GenBank/DDBJ databases">
        <title>Genome analysis of Parmales, a sister group of diatoms, reveals the evolutionary specialization of diatoms from phago-mixotrophs to photoautotrophs.</title>
        <authorList>
            <person name="Ban H."/>
            <person name="Sato S."/>
            <person name="Yoshikawa S."/>
            <person name="Kazumasa Y."/>
            <person name="Nakamura Y."/>
            <person name="Ichinomiya M."/>
            <person name="Saitoh K."/>
            <person name="Sato N."/>
            <person name="Blanc-Mathieu R."/>
            <person name="Endo H."/>
            <person name="Kuwata A."/>
            <person name="Ogata H."/>
        </authorList>
    </citation>
    <scope>NUCLEOTIDE SEQUENCE</scope>
</reference>
<evidence type="ECO:0000256" key="5">
    <source>
        <dbReference type="ARBA" id="ARBA00023098"/>
    </source>
</evidence>
<dbReference type="OrthoDB" id="14911at2759"/>
<dbReference type="InterPro" id="IPR011993">
    <property type="entry name" value="PH-like_dom_sf"/>
</dbReference>
<proteinExistence type="inferred from homology"/>
<dbReference type="SMART" id="SM00233">
    <property type="entry name" value="PH"/>
    <property type="match status" value="1"/>
</dbReference>
<feature type="domain" description="PLD phosphodiesterase" evidence="8">
    <location>
        <begin position="416"/>
        <end position="443"/>
    </location>
</feature>
<dbReference type="EMBL" id="BRXZ01002148">
    <property type="protein sequence ID" value="GMH55517.1"/>
    <property type="molecule type" value="Genomic_DNA"/>
</dbReference>
<dbReference type="SMART" id="SM00155">
    <property type="entry name" value="PLDc"/>
    <property type="match status" value="2"/>
</dbReference>
<feature type="compositionally biased region" description="Polar residues" evidence="7">
    <location>
        <begin position="631"/>
        <end position="642"/>
    </location>
</feature>
<dbReference type="Gene3D" id="2.30.29.30">
    <property type="entry name" value="Pleckstrin-homology domain (PH domain)/Phosphotyrosine-binding domain (PTB)"/>
    <property type="match status" value="1"/>
</dbReference>
<evidence type="ECO:0000256" key="1">
    <source>
        <dbReference type="ARBA" id="ARBA00000798"/>
    </source>
</evidence>
<keyword evidence="3 6" id="KW-0378">Hydrolase</keyword>
<dbReference type="InterPro" id="IPR025202">
    <property type="entry name" value="PLD-like_dom"/>
</dbReference>
<dbReference type="InterPro" id="IPR015679">
    <property type="entry name" value="PLipase_D_fam"/>
</dbReference>
<keyword evidence="10" id="KW-1185">Reference proteome</keyword>
<feature type="compositionally biased region" description="Polar residues" evidence="7">
    <location>
        <begin position="807"/>
        <end position="823"/>
    </location>
</feature>
<dbReference type="GO" id="GO:0004630">
    <property type="term" value="F:phospholipase D activity"/>
    <property type="evidence" value="ECO:0007669"/>
    <property type="project" value="UniProtKB-UniRule"/>
</dbReference>
<keyword evidence="5" id="KW-0443">Lipid metabolism</keyword>
<comment type="catalytic activity">
    <reaction evidence="1 6">
        <text>a 1,2-diacyl-sn-glycero-3-phosphocholine + H2O = a 1,2-diacyl-sn-glycero-3-phosphate + choline + H(+)</text>
        <dbReference type="Rhea" id="RHEA:14445"/>
        <dbReference type="ChEBI" id="CHEBI:15354"/>
        <dbReference type="ChEBI" id="CHEBI:15377"/>
        <dbReference type="ChEBI" id="CHEBI:15378"/>
        <dbReference type="ChEBI" id="CHEBI:57643"/>
        <dbReference type="ChEBI" id="CHEBI:58608"/>
        <dbReference type="EC" id="3.1.4.4"/>
    </reaction>
</comment>
<dbReference type="GO" id="GO:0009395">
    <property type="term" value="P:phospholipid catabolic process"/>
    <property type="evidence" value="ECO:0007669"/>
    <property type="project" value="TreeGrafter"/>
</dbReference>
<gene>
    <name evidence="9" type="ORF">TrRE_jg10713</name>
</gene>
<dbReference type="Pfam" id="PF13091">
    <property type="entry name" value="PLDc_2"/>
    <property type="match status" value="1"/>
</dbReference>
<sequence>MNSNTKMSKVHAIEQQSPVPHLDFGLQQLEKNDYAHLPEDPQRVLLSAPRIQMMRCSVIKERPKDIILHTMKLTYRGWVWYITVRRTPLRNLYSAMAKHENPGSLRKEYFEALLADTSLRNKPELLEALELSRVSFDPSLGPSFKEGFIKARCSADTSDRLFKTEADRAVCGNYCGEGGGINCCCCVCFCFRKKATIKRRKRFWAVLKNSSLSFYDSQSCEKVVDVISFQPSTVVSDALVSTGSRHGLVIIDTCWMAEMKCDSQIHQKQWVAMIKSAIVQCPWVEKERFKYEPRNSGSLLTHGSMSSFAQWFISPKDLWENIHDSLLAAKDQVLIAGWWISPEIFLKRPHSKFPESRLDRVIGKIAAAGVKVYILQFREPKVMPLKSEWTRECFLSLNNGHKNIQYLRHGDVTFPYMFSHHEKLVIIDQDLAYVGGVDLSLGRWDTNEYKLRDDGPRDEQLWVGKDYQNPRIKDYIEVNKAMEDNPGPGTNRSTIPRMPRRDIHMRVFGQTALDVAWHFIQRWNYTRYVSKSKTQGVDPLCIYGAGAAEMMSSDHVQQQSEFLREESKDSNIQRGGSAGHFTNLIGKQSSRSKLDLDNTISEDNNDNDSDSGRLSVSAMSLGGRGGKNEELSTSVYNESSKSNTGRLTLSGRLGGGGSNSNKTAGGGRRPSIIQSMKRRLSIAPPTPQLGDSALSQSAGPSIQKPESVDDEEWGGMSRKQRRSSIMGSTIEVDGKEVKVQDLQNPDNRSVMPFSHEEDHNNQRSRMINNLSSQMASSGTSQINVMGNVTERDAAFLPTLNAPVAPPTTRTRGSFLQKISSTQQRIDERRSSGKVLVRGIREEDEDENDEDDDDDESSFGTADTGEEKKGEGKEENDFGKTLGKQFAPLSDCTGNPLPVRCHLLRSLGRWSGGLLETEKGIQNAYKHFIETAQHYIYIENQFFVSGMRGNGRVTNTLAQCLYARIMKAAMSKSKFKVLILIPLLPAMEGPMKGGALSSIAGVMYWQYRSICSGGNSLLESLEKAGVDWKKYIKFIGLRNHEKMSTGWQTEMVYIHSKLMIVDDRATIIGSANFNDRSMVGNKDSEICILTEDTQFDDGKMGNASYRAGKFSKSLRMKCWAEFCGIDMKDTEGLKKIEDPSCDETWEYLRSLAVSNTVKYEQVFRDLVPSNRIRKGEDLHGTGTSSGEVKDADFKRRMSMSSAEVSPEDLLRLQETFNGAGAGGIGANFNALQALNVARDTLNVKSHAQQTKKKAINMLESVQGFLVDWPLEFMKEEFSTLHPTALPGEIFK</sequence>
<keyword evidence="2" id="KW-0677">Repeat</keyword>
<dbReference type="SUPFAM" id="SSF56024">
    <property type="entry name" value="Phospholipase D/nuclease"/>
    <property type="match status" value="2"/>
</dbReference>
<feature type="compositionally biased region" description="Acidic residues" evidence="7">
    <location>
        <begin position="841"/>
        <end position="856"/>
    </location>
</feature>
<dbReference type="CDD" id="cd09141">
    <property type="entry name" value="PLDc_vPLD1_2_yPLD_like_2"/>
    <property type="match status" value="1"/>
</dbReference>
<feature type="region of interest" description="Disordered" evidence="7">
    <location>
        <begin position="741"/>
        <end position="760"/>
    </location>
</feature>
<feature type="compositionally biased region" description="Gly residues" evidence="7">
    <location>
        <begin position="652"/>
        <end position="668"/>
    </location>
</feature>
<dbReference type="Pfam" id="PF00614">
    <property type="entry name" value="PLDc"/>
    <property type="match status" value="1"/>
</dbReference>
<feature type="compositionally biased region" description="Basic and acidic residues" evidence="7">
    <location>
        <begin position="562"/>
        <end position="571"/>
    </location>
</feature>
<dbReference type="PROSITE" id="PS50035">
    <property type="entry name" value="PLD"/>
    <property type="match status" value="2"/>
</dbReference>
<evidence type="ECO:0000256" key="2">
    <source>
        <dbReference type="ARBA" id="ARBA00022737"/>
    </source>
</evidence>
<keyword evidence="4 6" id="KW-0442">Lipid degradation</keyword>